<evidence type="ECO:0000313" key="2">
    <source>
        <dbReference type="Proteomes" id="UP000824533"/>
    </source>
</evidence>
<name>A0ACC1CZW9_9NEOP</name>
<dbReference type="Proteomes" id="UP000824533">
    <property type="component" value="Linkage Group LG12"/>
</dbReference>
<organism evidence="1 2">
    <name type="scientific">Dendrolimus kikuchii</name>
    <dbReference type="NCBI Taxonomy" id="765133"/>
    <lineage>
        <taxon>Eukaryota</taxon>
        <taxon>Metazoa</taxon>
        <taxon>Ecdysozoa</taxon>
        <taxon>Arthropoda</taxon>
        <taxon>Hexapoda</taxon>
        <taxon>Insecta</taxon>
        <taxon>Pterygota</taxon>
        <taxon>Neoptera</taxon>
        <taxon>Endopterygota</taxon>
        <taxon>Lepidoptera</taxon>
        <taxon>Glossata</taxon>
        <taxon>Ditrysia</taxon>
        <taxon>Bombycoidea</taxon>
        <taxon>Lasiocampidae</taxon>
        <taxon>Dendrolimus</taxon>
    </lineage>
</organism>
<dbReference type="EMBL" id="CM034398">
    <property type="protein sequence ID" value="KAJ0177009.1"/>
    <property type="molecule type" value="Genomic_DNA"/>
</dbReference>
<proteinExistence type="predicted"/>
<accession>A0ACC1CZW9</accession>
<evidence type="ECO:0000313" key="1">
    <source>
        <dbReference type="EMBL" id="KAJ0177009.1"/>
    </source>
</evidence>
<sequence>MKMKGLVCFIFAWLICIVTTEIRDSAILNKLIKVKPVGGSIAKNFIPLTELPAPRTPHYHKDGRRHFEEECSQRPSGKNVYEGAKVDLFGEYYDDGVAKTVATVIIPDHIDRKHFEVTSQVPYLTVGPIEGIGYHPTTDNPNECEKIYQDHLSELYSEEPTDNSEESLEMARMPLFPPDMPVDVEDRIEKMYSDLDM</sequence>
<keyword evidence="2" id="KW-1185">Reference proteome</keyword>
<comment type="caution">
    <text evidence="1">The sequence shown here is derived from an EMBL/GenBank/DDBJ whole genome shotgun (WGS) entry which is preliminary data.</text>
</comment>
<protein>
    <submittedName>
        <fullName evidence="1">Uncharacterized protein</fullName>
    </submittedName>
</protein>
<reference evidence="1 2" key="1">
    <citation type="journal article" date="2021" name="Front. Genet.">
        <title>Chromosome-Level Genome Assembly Reveals Significant Gene Expansion in the Toll and IMD Signaling Pathways of Dendrolimus kikuchii.</title>
        <authorList>
            <person name="Zhou J."/>
            <person name="Wu P."/>
            <person name="Xiong Z."/>
            <person name="Liu N."/>
            <person name="Zhao N."/>
            <person name="Ji M."/>
            <person name="Qiu Y."/>
            <person name="Yang B."/>
        </authorList>
    </citation>
    <scope>NUCLEOTIDE SEQUENCE [LARGE SCALE GENOMIC DNA]</scope>
    <source>
        <strain evidence="1">Ann1</strain>
    </source>
</reference>
<gene>
    <name evidence="1" type="ORF">K1T71_007018</name>
</gene>